<name>B6IYK8_RHOCS</name>
<keyword evidence="1" id="KW-0812">Transmembrane</keyword>
<accession>B6IYK8</accession>
<dbReference type="AlphaFoldDB" id="B6IYK8"/>
<feature type="transmembrane region" description="Helical" evidence="1">
    <location>
        <begin position="88"/>
        <end position="109"/>
    </location>
</feature>
<keyword evidence="1" id="KW-1133">Transmembrane helix</keyword>
<dbReference type="EMBL" id="CP000613">
    <property type="protein sequence ID" value="ACJ01382.1"/>
    <property type="molecule type" value="Genomic_DNA"/>
</dbReference>
<dbReference type="STRING" id="414684.RC1_4043"/>
<keyword evidence="3" id="KW-1185">Reference proteome</keyword>
<feature type="transmembrane region" description="Helical" evidence="1">
    <location>
        <begin position="61"/>
        <end position="82"/>
    </location>
</feature>
<dbReference type="KEGG" id="rce:RC1_4043"/>
<evidence type="ECO:0000256" key="1">
    <source>
        <dbReference type="SAM" id="Phobius"/>
    </source>
</evidence>
<evidence type="ECO:0000313" key="3">
    <source>
        <dbReference type="Proteomes" id="UP000001591"/>
    </source>
</evidence>
<evidence type="ECO:0000313" key="2">
    <source>
        <dbReference type="EMBL" id="ACJ01382.1"/>
    </source>
</evidence>
<sequence length="124" mass="12833">MSVKIPLFSVRLLGLAALVLGLGYFWGWAVPLHAHMGVGGLMVLGLWALALVAWGKARTLALVALAVGAAVPVIGLGQLHWSVGEVRWPIQVAHVALALGAMGVAEMLARRLKDTTAAPLAANG</sequence>
<feature type="transmembrane region" description="Helical" evidence="1">
    <location>
        <begin position="36"/>
        <end position="54"/>
    </location>
</feature>
<reference evidence="2 3" key="1">
    <citation type="journal article" date="2010" name="BMC Genomics">
        <title>Metabolic flexibility revealed in the genome of the cyst-forming alpha-1 proteobacterium Rhodospirillum centenum.</title>
        <authorList>
            <person name="Lu Y.K."/>
            <person name="Marden J."/>
            <person name="Han M."/>
            <person name="Swingley W.D."/>
            <person name="Mastrian S.D."/>
            <person name="Chowdhury S.R."/>
            <person name="Hao J."/>
            <person name="Helmy T."/>
            <person name="Kim S."/>
            <person name="Kurdoglu A.A."/>
            <person name="Matthies H.J."/>
            <person name="Rollo D."/>
            <person name="Stothard P."/>
            <person name="Blankenship R.E."/>
            <person name="Bauer C.E."/>
            <person name="Touchman J.W."/>
        </authorList>
    </citation>
    <scope>NUCLEOTIDE SEQUENCE [LARGE SCALE GENOMIC DNA]</scope>
    <source>
        <strain evidence="3">ATCC 51521 / SW</strain>
    </source>
</reference>
<evidence type="ECO:0008006" key="4">
    <source>
        <dbReference type="Google" id="ProtNLM"/>
    </source>
</evidence>
<proteinExistence type="predicted"/>
<dbReference type="Proteomes" id="UP000001591">
    <property type="component" value="Chromosome"/>
</dbReference>
<organism evidence="2 3">
    <name type="scientific">Rhodospirillum centenum (strain ATCC 51521 / SW)</name>
    <dbReference type="NCBI Taxonomy" id="414684"/>
    <lineage>
        <taxon>Bacteria</taxon>
        <taxon>Pseudomonadati</taxon>
        <taxon>Pseudomonadota</taxon>
        <taxon>Alphaproteobacteria</taxon>
        <taxon>Rhodospirillales</taxon>
        <taxon>Rhodospirillaceae</taxon>
        <taxon>Rhodospirillum</taxon>
    </lineage>
</organism>
<feature type="transmembrane region" description="Helical" evidence="1">
    <location>
        <begin position="12"/>
        <end position="30"/>
    </location>
</feature>
<dbReference type="RefSeq" id="WP_012569155.1">
    <property type="nucleotide sequence ID" value="NC_011420.2"/>
</dbReference>
<dbReference type="eggNOG" id="ENOG5033CBX">
    <property type="taxonomic scope" value="Bacteria"/>
</dbReference>
<dbReference type="HOGENOM" id="CLU_163374_0_0_5"/>
<protein>
    <recommendedName>
        <fullName evidence="4">Transmembrane protein</fullName>
    </recommendedName>
</protein>
<keyword evidence="1" id="KW-0472">Membrane</keyword>
<gene>
    <name evidence="2" type="ordered locus">RC1_4043</name>
</gene>